<evidence type="ECO:0000256" key="7">
    <source>
        <dbReference type="ARBA" id="ARBA00022840"/>
    </source>
</evidence>
<dbReference type="InterPro" id="IPR041701">
    <property type="entry name" value="MetN_ABC"/>
</dbReference>
<feature type="domain" description="ABC transporter" evidence="11">
    <location>
        <begin position="14"/>
        <end position="255"/>
    </location>
</feature>
<evidence type="ECO:0000256" key="1">
    <source>
        <dbReference type="ARBA" id="ARBA00002579"/>
    </source>
</evidence>
<evidence type="ECO:0000256" key="9">
    <source>
        <dbReference type="ARBA" id="ARBA00022970"/>
    </source>
</evidence>
<evidence type="ECO:0000256" key="2">
    <source>
        <dbReference type="ARBA" id="ARBA00005417"/>
    </source>
</evidence>
<dbReference type="Gene3D" id="3.40.50.300">
    <property type="entry name" value="P-loop containing nucleotide triphosphate hydrolases"/>
    <property type="match status" value="1"/>
</dbReference>
<dbReference type="InterPro" id="IPR003439">
    <property type="entry name" value="ABC_transporter-like_ATP-bd"/>
</dbReference>
<sequence length="282" mass="30848">MNPNSSSPSAPPLIRLDAVSKTFKLPDGRVFEAVKSVSLDMAAGRIFGLIGKSGAGKSTLLRMINLLERPDAGQVLVDGRDLTRLSKRELRETRQGIGMIFQQFNLLQNASVYENVAFPLKLHGNRSRTDIEARVRECLAVVGLTDKLHAYPAQLSGGQKQRVAIARALAPHPKVLLCDEPTSALDTETTRSVLDTLREINQRLGVTIVIVTHELHVVHALCDHVAVLENGQLVERFDVGDQATPRLSALGRELAQEQVREDILKEHAARIAQAAEPTTRAA</sequence>
<dbReference type="SMART" id="SM00382">
    <property type="entry name" value="AAA"/>
    <property type="match status" value="1"/>
</dbReference>
<dbReference type="Proteomes" id="UP000292445">
    <property type="component" value="Unassembled WGS sequence"/>
</dbReference>
<dbReference type="GO" id="GO:0005886">
    <property type="term" value="C:plasma membrane"/>
    <property type="evidence" value="ECO:0007669"/>
    <property type="project" value="UniProtKB-ARBA"/>
</dbReference>
<dbReference type="Pfam" id="PF00005">
    <property type="entry name" value="ABC_tran"/>
    <property type="match status" value="1"/>
</dbReference>
<keyword evidence="10" id="KW-0472">Membrane</keyword>
<evidence type="ECO:0000256" key="10">
    <source>
        <dbReference type="ARBA" id="ARBA00023136"/>
    </source>
</evidence>
<evidence type="ECO:0000256" key="4">
    <source>
        <dbReference type="ARBA" id="ARBA00022448"/>
    </source>
</evidence>
<organism evidence="12 13">
    <name type="scientific">Pigmentiphaga kullae</name>
    <dbReference type="NCBI Taxonomy" id="151784"/>
    <lineage>
        <taxon>Bacteria</taxon>
        <taxon>Pseudomonadati</taxon>
        <taxon>Pseudomonadota</taxon>
        <taxon>Betaproteobacteria</taxon>
        <taxon>Burkholderiales</taxon>
        <taxon>Alcaligenaceae</taxon>
        <taxon>Pigmentiphaga</taxon>
    </lineage>
</organism>
<accession>A0A4Q7NCB3</accession>
<keyword evidence="6" id="KW-0547">Nucleotide-binding</keyword>
<comment type="caution">
    <text evidence="12">The sequence shown here is derived from an EMBL/GenBank/DDBJ whole genome shotgun (WGS) entry which is preliminary data.</text>
</comment>
<dbReference type="InterPro" id="IPR003593">
    <property type="entry name" value="AAA+_ATPase"/>
</dbReference>
<evidence type="ECO:0000256" key="5">
    <source>
        <dbReference type="ARBA" id="ARBA00022475"/>
    </source>
</evidence>
<reference evidence="12 13" key="1">
    <citation type="submission" date="2019-02" db="EMBL/GenBank/DDBJ databases">
        <title>Genomic Encyclopedia of Type Strains, Phase IV (KMG-IV): sequencing the most valuable type-strain genomes for metagenomic binning, comparative biology and taxonomic classification.</title>
        <authorList>
            <person name="Goeker M."/>
        </authorList>
    </citation>
    <scope>NUCLEOTIDE SEQUENCE [LARGE SCALE GENOMIC DNA]</scope>
    <source>
        <strain evidence="12 13">K24</strain>
    </source>
</reference>
<keyword evidence="5" id="KW-1003">Cell membrane</keyword>
<dbReference type="OrthoDB" id="9802264at2"/>
<dbReference type="PANTHER" id="PTHR43166">
    <property type="entry name" value="AMINO ACID IMPORT ATP-BINDING PROTEIN"/>
    <property type="match status" value="1"/>
</dbReference>
<dbReference type="InterPro" id="IPR027417">
    <property type="entry name" value="P-loop_NTPase"/>
</dbReference>
<gene>
    <name evidence="12" type="ORF">EV675_3280</name>
</gene>
<keyword evidence="8" id="KW-1278">Translocase</keyword>
<comment type="function">
    <text evidence="1">Part of the ABC transporter FtsEX involved in cellular division. Important for assembly or stability of the septal ring.</text>
</comment>
<evidence type="ECO:0000256" key="3">
    <source>
        <dbReference type="ARBA" id="ARBA00020019"/>
    </source>
</evidence>
<dbReference type="FunFam" id="3.40.50.300:FF:000056">
    <property type="entry name" value="Cell division ATP-binding protein FtsE"/>
    <property type="match status" value="1"/>
</dbReference>
<proteinExistence type="inferred from homology"/>
<dbReference type="InterPro" id="IPR017871">
    <property type="entry name" value="ABC_transporter-like_CS"/>
</dbReference>
<dbReference type="AlphaFoldDB" id="A0A4Q7NCB3"/>
<keyword evidence="9" id="KW-0029">Amino-acid transport</keyword>
<keyword evidence="4" id="KW-0813">Transport</keyword>
<keyword evidence="13" id="KW-1185">Reference proteome</keyword>
<dbReference type="PANTHER" id="PTHR43166:SF30">
    <property type="entry name" value="METHIONINE IMPORT ATP-BINDING PROTEIN METN"/>
    <property type="match status" value="1"/>
</dbReference>
<evidence type="ECO:0000259" key="11">
    <source>
        <dbReference type="PROSITE" id="PS50893"/>
    </source>
</evidence>
<dbReference type="CDD" id="cd03258">
    <property type="entry name" value="ABC_MetN_methionine_transporter"/>
    <property type="match status" value="1"/>
</dbReference>
<keyword evidence="7 12" id="KW-0067">ATP-binding</keyword>
<name>A0A4Q7NCB3_9BURK</name>
<dbReference type="PROSITE" id="PS00211">
    <property type="entry name" value="ABC_TRANSPORTER_1"/>
    <property type="match status" value="1"/>
</dbReference>
<evidence type="ECO:0000313" key="13">
    <source>
        <dbReference type="Proteomes" id="UP000292445"/>
    </source>
</evidence>
<dbReference type="GO" id="GO:0005524">
    <property type="term" value="F:ATP binding"/>
    <property type="evidence" value="ECO:0007669"/>
    <property type="project" value="UniProtKB-KW"/>
</dbReference>
<comment type="similarity">
    <text evidence="2">Belongs to the ABC transporter superfamily.</text>
</comment>
<evidence type="ECO:0000256" key="8">
    <source>
        <dbReference type="ARBA" id="ARBA00022967"/>
    </source>
</evidence>
<evidence type="ECO:0000256" key="6">
    <source>
        <dbReference type="ARBA" id="ARBA00022741"/>
    </source>
</evidence>
<dbReference type="InterPro" id="IPR050086">
    <property type="entry name" value="MetN_ABC_transporter-like"/>
</dbReference>
<protein>
    <recommendedName>
        <fullName evidence="3">Cell division ATP-binding protein FtsE</fullName>
    </recommendedName>
</protein>
<dbReference type="RefSeq" id="WP_130358307.1">
    <property type="nucleotide sequence ID" value="NZ_SGXC01000002.1"/>
</dbReference>
<dbReference type="GO" id="GO:0006865">
    <property type="term" value="P:amino acid transport"/>
    <property type="evidence" value="ECO:0007669"/>
    <property type="project" value="UniProtKB-KW"/>
</dbReference>
<dbReference type="SUPFAM" id="SSF52540">
    <property type="entry name" value="P-loop containing nucleoside triphosphate hydrolases"/>
    <property type="match status" value="1"/>
</dbReference>
<dbReference type="EMBL" id="SGXC01000002">
    <property type="protein sequence ID" value="RZS80668.1"/>
    <property type="molecule type" value="Genomic_DNA"/>
</dbReference>
<evidence type="ECO:0000313" key="12">
    <source>
        <dbReference type="EMBL" id="RZS80668.1"/>
    </source>
</evidence>
<dbReference type="PROSITE" id="PS50893">
    <property type="entry name" value="ABC_TRANSPORTER_2"/>
    <property type="match status" value="1"/>
</dbReference>
<dbReference type="GO" id="GO:0016887">
    <property type="term" value="F:ATP hydrolysis activity"/>
    <property type="evidence" value="ECO:0007669"/>
    <property type="project" value="InterPro"/>
</dbReference>